<dbReference type="RefSeq" id="WP_129620267.1">
    <property type="nucleotide sequence ID" value="NZ_LR214950.1"/>
</dbReference>
<accession>A0A449A353</accession>
<dbReference type="SUPFAM" id="SSF52540">
    <property type="entry name" value="P-loop containing nucleoside triphosphate hydrolases"/>
    <property type="match status" value="1"/>
</dbReference>
<dbReference type="PANTHER" id="PTHR11669:SF8">
    <property type="entry name" value="DNA POLYMERASE III SUBUNIT DELTA"/>
    <property type="match status" value="1"/>
</dbReference>
<proteinExistence type="predicted"/>
<dbReference type="Pfam" id="PF13177">
    <property type="entry name" value="DNA_pol3_delta2"/>
    <property type="match status" value="1"/>
</dbReference>
<evidence type="ECO:0000313" key="1">
    <source>
        <dbReference type="EMBL" id="VEU58624.1"/>
    </source>
</evidence>
<dbReference type="AlphaFoldDB" id="A0A449A353"/>
<dbReference type="InterPro" id="IPR050238">
    <property type="entry name" value="DNA_Rep/Repair_Clamp_Loader"/>
</dbReference>
<protein>
    <submittedName>
        <fullName evidence="1">DNA polymerase III subunit delta</fullName>
    </submittedName>
</protein>
<dbReference type="PANTHER" id="PTHR11669">
    <property type="entry name" value="REPLICATION FACTOR C / DNA POLYMERASE III GAMMA-TAU SUBUNIT"/>
    <property type="match status" value="1"/>
</dbReference>
<name>A0A449A353_9BACT</name>
<gene>
    <name evidence="1" type="primary">holB</name>
    <name evidence="1" type="ORF">NCTC10183_00392</name>
</gene>
<dbReference type="EMBL" id="LR214950">
    <property type="protein sequence ID" value="VEU58624.1"/>
    <property type="molecule type" value="Genomic_DNA"/>
</dbReference>
<dbReference type="InterPro" id="IPR027417">
    <property type="entry name" value="P-loop_NTPase"/>
</dbReference>
<evidence type="ECO:0000313" key="2">
    <source>
        <dbReference type="Proteomes" id="UP000290568"/>
    </source>
</evidence>
<dbReference type="STRING" id="29556.VO56_01535"/>
<reference evidence="1 2" key="1">
    <citation type="submission" date="2019-01" db="EMBL/GenBank/DDBJ databases">
        <authorList>
            <consortium name="Pathogen Informatics"/>
        </authorList>
    </citation>
    <scope>NUCLEOTIDE SEQUENCE [LARGE SCALE GENOMIC DNA]</scope>
    <source>
        <strain evidence="1 2">NCTC10183</strain>
    </source>
</reference>
<dbReference type="Gene3D" id="3.40.50.300">
    <property type="entry name" value="P-loop containing nucleotide triphosphate hydrolases"/>
    <property type="match status" value="1"/>
</dbReference>
<sequence>MLSHKVINDLKNAKANNMLSHLYILEASPSLEIQNDLLLFLNELFELNLTSLEPENLAQNLYYIDGKNHKIEKEIVEQFFYNASFRESGNQKEKIILIENIENASLSVLNSMLKNIEEPTDNLVIILTTNNINKVLPTIISRAQVIKIIPENPVNIYNQINFLDDNIHKILCSLTFDNFEKLQNFSFNNKIDSLLSEFLVTVQNSTKNKEYLYLYLTKKLTKENWELNKFLLKTIIVLVKQTWNFYPFNVRKSDIEKLNKLSNKLNEAIKNPFLIIETIEKFFTKARKELNFNISKENFLIEITECYG</sequence>
<keyword evidence="2" id="KW-1185">Reference proteome</keyword>
<dbReference type="Proteomes" id="UP000290568">
    <property type="component" value="Chromosome"/>
</dbReference>
<organism evidence="1 2">
    <name type="scientific">Mycoplasmopsis gallinacea</name>
    <dbReference type="NCBI Taxonomy" id="29556"/>
    <lineage>
        <taxon>Bacteria</taxon>
        <taxon>Bacillati</taxon>
        <taxon>Mycoplasmatota</taxon>
        <taxon>Mycoplasmoidales</taxon>
        <taxon>Metamycoplasmataceae</taxon>
        <taxon>Mycoplasmopsis</taxon>
    </lineage>
</organism>
<dbReference type="GO" id="GO:0006261">
    <property type="term" value="P:DNA-templated DNA replication"/>
    <property type="evidence" value="ECO:0007669"/>
    <property type="project" value="TreeGrafter"/>
</dbReference>
<dbReference type="OrthoDB" id="396138at2"/>